<reference evidence="4 5" key="1">
    <citation type="submission" date="2014-11" db="EMBL/GenBank/DDBJ databases">
        <title>Genetic blueprint of the zoonotic pathogen Toxocara canis.</title>
        <authorList>
            <person name="Zhu X.-Q."/>
            <person name="Korhonen P.K."/>
            <person name="Cai H."/>
            <person name="Young N.D."/>
            <person name="Nejsum P."/>
            <person name="von Samson-Himmelstjerna G."/>
            <person name="Boag P.R."/>
            <person name="Tan P."/>
            <person name="Li Q."/>
            <person name="Min J."/>
            <person name="Yang Y."/>
            <person name="Wang X."/>
            <person name="Fang X."/>
            <person name="Hall R.S."/>
            <person name="Hofmann A."/>
            <person name="Sternberg P.W."/>
            <person name="Jex A.R."/>
            <person name="Gasser R.B."/>
        </authorList>
    </citation>
    <scope>NUCLEOTIDE SEQUENCE [LARGE SCALE GENOMIC DNA]</scope>
    <source>
        <strain evidence="4">PN_DK_2014</strain>
    </source>
</reference>
<feature type="compositionally biased region" description="Low complexity" evidence="1">
    <location>
        <begin position="51"/>
        <end position="63"/>
    </location>
</feature>
<evidence type="ECO:0000256" key="1">
    <source>
        <dbReference type="SAM" id="MobiDB-lite"/>
    </source>
</evidence>
<keyword evidence="5" id="KW-1185">Reference proteome</keyword>
<feature type="compositionally biased region" description="Gly residues" evidence="1">
    <location>
        <begin position="26"/>
        <end position="37"/>
    </location>
</feature>
<feature type="signal peptide" evidence="2">
    <location>
        <begin position="1"/>
        <end position="22"/>
    </location>
</feature>
<evidence type="ECO:0000313" key="5">
    <source>
        <dbReference type="Proteomes" id="UP000031036"/>
    </source>
</evidence>
<evidence type="ECO:0000313" key="4">
    <source>
        <dbReference type="EMBL" id="KHN80065.1"/>
    </source>
</evidence>
<feature type="compositionally biased region" description="Gly residues" evidence="1">
    <location>
        <begin position="64"/>
        <end position="79"/>
    </location>
</feature>
<dbReference type="EMBL" id="JPKZ01001794">
    <property type="protein sequence ID" value="KHN80065.1"/>
    <property type="molecule type" value="Genomic_DNA"/>
</dbReference>
<keyword evidence="2" id="KW-0732">Signal</keyword>
<dbReference type="OrthoDB" id="5873947at2759"/>
<feature type="domain" description="CX" evidence="3">
    <location>
        <begin position="170"/>
        <end position="204"/>
    </location>
</feature>
<name>A0A0B2VGH1_TOXCA</name>
<dbReference type="Proteomes" id="UP000031036">
    <property type="component" value="Unassembled WGS sequence"/>
</dbReference>
<dbReference type="PANTHER" id="PTHR47520">
    <property type="entry name" value="CX DOMAIN-CONTAINING PROTEIN-RELATED"/>
    <property type="match status" value="1"/>
</dbReference>
<evidence type="ECO:0000256" key="2">
    <source>
        <dbReference type="SAM" id="SignalP"/>
    </source>
</evidence>
<dbReference type="InterPro" id="IPR002619">
    <property type="entry name" value="CX"/>
</dbReference>
<sequence length="231" mass="23659">MVSSKAILVAFCLCLLAERCGSKRGGLGMGRVGGGSSRSGMNMGRLGGSRGSSSSRSSSMGAGMTHGGSGGGLFGGGTRIGSHGSQTGSRIGGGGWNSQTGGGWNKNRGNQGGGSWAHGSSRGHIPRTSTYSKSGVGSFLRSNKFKNAIVGAAAGYLTYQAGKALIRSAVAPMINIYFQDGSTRPREIVWSCNYNEYCCGYECCPSGHGGWGWGHGESSSYWRLGIGLSDS</sequence>
<feature type="compositionally biased region" description="Low complexity" evidence="1">
    <location>
        <begin position="80"/>
        <end position="89"/>
    </location>
</feature>
<dbReference type="OMA" id="EYCCGYD"/>
<comment type="caution">
    <text evidence="4">The sequence shown here is derived from an EMBL/GenBank/DDBJ whole genome shotgun (WGS) entry which is preliminary data.</text>
</comment>
<dbReference type="AlphaFoldDB" id="A0A0B2VGH1"/>
<feature type="chain" id="PRO_5002080034" description="CX domain-containing protein" evidence="2">
    <location>
        <begin position="23"/>
        <end position="231"/>
    </location>
</feature>
<organism evidence="4 5">
    <name type="scientific">Toxocara canis</name>
    <name type="common">Canine roundworm</name>
    <dbReference type="NCBI Taxonomy" id="6265"/>
    <lineage>
        <taxon>Eukaryota</taxon>
        <taxon>Metazoa</taxon>
        <taxon>Ecdysozoa</taxon>
        <taxon>Nematoda</taxon>
        <taxon>Chromadorea</taxon>
        <taxon>Rhabditida</taxon>
        <taxon>Spirurina</taxon>
        <taxon>Ascaridomorpha</taxon>
        <taxon>Ascaridoidea</taxon>
        <taxon>Toxocaridae</taxon>
        <taxon>Toxocara</taxon>
    </lineage>
</organism>
<proteinExistence type="predicted"/>
<feature type="region of interest" description="Disordered" evidence="1">
    <location>
        <begin position="26"/>
        <end position="128"/>
    </location>
</feature>
<dbReference type="PANTHER" id="PTHR47520:SF11">
    <property type="entry name" value="CX DOMAIN-CONTAINING PROTEIN"/>
    <property type="match status" value="1"/>
</dbReference>
<dbReference type="Pfam" id="PF01705">
    <property type="entry name" value="CX"/>
    <property type="match status" value="1"/>
</dbReference>
<accession>A0A0B2VGH1</accession>
<evidence type="ECO:0000259" key="3">
    <source>
        <dbReference type="Pfam" id="PF01705"/>
    </source>
</evidence>
<protein>
    <recommendedName>
        <fullName evidence="3">CX domain-containing protein</fullName>
    </recommendedName>
</protein>
<feature type="compositionally biased region" description="Gly residues" evidence="1">
    <location>
        <begin position="90"/>
        <end position="116"/>
    </location>
</feature>
<gene>
    <name evidence="4" type="ORF">Tcan_17199</name>
</gene>